<dbReference type="Pfam" id="PF01073">
    <property type="entry name" value="3Beta_HSD"/>
    <property type="match status" value="1"/>
</dbReference>
<evidence type="ECO:0000256" key="8">
    <source>
        <dbReference type="ARBA" id="ARBA00023098"/>
    </source>
</evidence>
<comment type="subcellular location">
    <subcellularLocation>
        <location evidence="1">Endoplasmic reticulum membrane</location>
        <topology evidence="1">Peripheral membrane protein</topology>
    </subcellularLocation>
</comment>
<comment type="similarity">
    <text evidence="2">Belongs to the 3-beta-HSD family.</text>
</comment>
<dbReference type="PANTHER" id="PTHR43245:SF51">
    <property type="entry name" value="SHORT CHAIN DEHYDROGENASE_REDUCTASE FAMILY 42E, MEMBER 2"/>
    <property type="match status" value="1"/>
</dbReference>
<keyword evidence="5" id="KW-0752">Steroid biosynthesis</keyword>
<dbReference type="GO" id="GO:0005789">
    <property type="term" value="C:endoplasmic reticulum membrane"/>
    <property type="evidence" value="ECO:0007669"/>
    <property type="project" value="UniProtKB-SubCell"/>
</dbReference>
<dbReference type="SUPFAM" id="SSF51735">
    <property type="entry name" value="NAD(P)-binding Rossmann-fold domains"/>
    <property type="match status" value="1"/>
</dbReference>
<evidence type="ECO:0000256" key="15">
    <source>
        <dbReference type="ARBA" id="ARBA00081452"/>
    </source>
</evidence>
<proteinExistence type="inferred from homology"/>
<organism evidence="18 19">
    <name type="scientific">Elsinoe batatas</name>
    <dbReference type="NCBI Taxonomy" id="2601811"/>
    <lineage>
        <taxon>Eukaryota</taxon>
        <taxon>Fungi</taxon>
        <taxon>Dikarya</taxon>
        <taxon>Ascomycota</taxon>
        <taxon>Pezizomycotina</taxon>
        <taxon>Dothideomycetes</taxon>
        <taxon>Dothideomycetidae</taxon>
        <taxon>Myriangiales</taxon>
        <taxon>Elsinoaceae</taxon>
        <taxon>Elsinoe</taxon>
    </lineage>
</organism>
<evidence type="ECO:0000256" key="5">
    <source>
        <dbReference type="ARBA" id="ARBA00022955"/>
    </source>
</evidence>
<evidence type="ECO:0000256" key="2">
    <source>
        <dbReference type="ARBA" id="ARBA00009219"/>
    </source>
</evidence>
<dbReference type="InterPro" id="IPR036291">
    <property type="entry name" value="NAD(P)-bd_dom_sf"/>
</dbReference>
<evidence type="ECO:0000256" key="7">
    <source>
        <dbReference type="ARBA" id="ARBA00023027"/>
    </source>
</evidence>
<dbReference type="GO" id="GO:0000252">
    <property type="term" value="F:3-beta-hydroxysteroid dehydrogenase [NAD(P)+]/C4-decarboxylase activity"/>
    <property type="evidence" value="ECO:0007669"/>
    <property type="project" value="UniProtKB-ARBA"/>
</dbReference>
<keyword evidence="19" id="KW-1185">Reference proteome</keyword>
<evidence type="ECO:0000256" key="12">
    <source>
        <dbReference type="ARBA" id="ARBA00067985"/>
    </source>
</evidence>
<evidence type="ECO:0000256" key="6">
    <source>
        <dbReference type="ARBA" id="ARBA00023002"/>
    </source>
</evidence>
<evidence type="ECO:0000256" key="4">
    <source>
        <dbReference type="ARBA" id="ARBA00022824"/>
    </source>
</evidence>
<evidence type="ECO:0000256" key="14">
    <source>
        <dbReference type="ARBA" id="ARBA00081397"/>
    </source>
</evidence>
<comment type="caution">
    <text evidence="18">The sequence shown here is derived from an EMBL/GenBank/DDBJ whole genome shotgun (WGS) entry which is preliminary data.</text>
</comment>
<dbReference type="Gene3D" id="3.40.50.720">
    <property type="entry name" value="NAD(P)-binding Rossmann-like Domain"/>
    <property type="match status" value="1"/>
</dbReference>
<evidence type="ECO:0000256" key="9">
    <source>
        <dbReference type="ARBA" id="ARBA00023136"/>
    </source>
</evidence>
<evidence type="ECO:0000259" key="17">
    <source>
        <dbReference type="Pfam" id="PF01073"/>
    </source>
</evidence>
<dbReference type="OrthoDB" id="10058185at2759"/>
<evidence type="ECO:0000256" key="13">
    <source>
        <dbReference type="ARBA" id="ARBA00081267"/>
    </source>
</evidence>
<dbReference type="GO" id="GO:0006696">
    <property type="term" value="P:ergosterol biosynthetic process"/>
    <property type="evidence" value="ECO:0007669"/>
    <property type="project" value="UniProtKB-ARBA"/>
</dbReference>
<gene>
    <name evidence="18" type="ORF">KVT40_003916</name>
</gene>
<dbReference type="PANTHER" id="PTHR43245">
    <property type="entry name" value="BIFUNCTIONAL POLYMYXIN RESISTANCE PROTEIN ARNA"/>
    <property type="match status" value="1"/>
</dbReference>
<dbReference type="PROSITE" id="PS51257">
    <property type="entry name" value="PROKAR_LIPOPROTEIN"/>
    <property type="match status" value="1"/>
</dbReference>
<name>A0A8K0L982_9PEZI</name>
<dbReference type="InterPro" id="IPR050177">
    <property type="entry name" value="Lipid_A_modif_metabolic_enz"/>
</dbReference>
<comment type="subunit">
    <text evidence="10">Heterotetramer of ERG25, ERG26, ERG27 and ERG28. ERG28 acts as a scaffold to tether ERG27 and other 4,4-demethylation-related enzymes, forming a demethylation enzyme complex, in the endoplasmic reticulum.</text>
</comment>
<sequence length="398" mass="44477">MASQSSRVTKSLGTVLITGGCGFVGHKLAKLLQDRSAYTSLSIVDLRPSTTPLEKVDYHFGDITDYAAMTTIFEKVQPHVVLHTASPHFNINNKEVMYKVNVEGTKTLLKVAQETGVKAFVYTSSASVVSDTVSDLVNADEEYPLQMGPDQPEYYTTTKAMAEQLVLEANRTPSAPRFLTCSLRPAGIFGEGDVQNLPNALTAHYRGQTGFQVGDNNNLFDFTEVTNVVHAHHLAAAALLATADREEQGQSLPIDTEKVDGEAFFITNDQPTYFFDFYRMVWGAAGSTTDPKKIWVLNRDLAMFIATLLEWIYWILRKGTPNLDRQRVRYTCMTRYFDITKAKSRLGYSPIISIDEGIKRGVADVIRRGAVPGMAEEFKGKVPERLRKQVEELDKKRR</sequence>
<evidence type="ECO:0000313" key="19">
    <source>
        <dbReference type="Proteomes" id="UP000809789"/>
    </source>
</evidence>
<evidence type="ECO:0000256" key="1">
    <source>
        <dbReference type="ARBA" id="ARBA00004406"/>
    </source>
</evidence>
<keyword evidence="6" id="KW-0560">Oxidoreductase</keyword>
<dbReference type="EMBL" id="JAESVG020000004">
    <property type="protein sequence ID" value="KAG8628043.1"/>
    <property type="molecule type" value="Genomic_DNA"/>
</dbReference>
<keyword evidence="8" id="KW-0443">Lipid metabolism</keyword>
<evidence type="ECO:0000256" key="3">
    <source>
        <dbReference type="ARBA" id="ARBA00022516"/>
    </source>
</evidence>
<accession>A0A8K0L982</accession>
<dbReference type="FunFam" id="3.40.50.720:FF:000346">
    <property type="entry name" value="C-3 sterol dehydrogenase/C-4 decarboxylase"/>
    <property type="match status" value="1"/>
</dbReference>
<protein>
    <recommendedName>
        <fullName evidence="12">Sterol-4-alpha-carboxylate 3-dehydrogenase ERG26, decarboxylating</fullName>
    </recommendedName>
    <alternativeName>
        <fullName evidence="15 16">C-3 Sterol dehydrogenase ERG26</fullName>
    </alternativeName>
    <alternativeName>
        <fullName evidence="13 14">C-4 decarboxylase ERG26</fullName>
    </alternativeName>
    <alternativeName>
        <fullName evidence="11">Sterol-4-alpha-carboxylate 3-dehydrogenase erg26, decarboxylating</fullName>
    </alternativeName>
</protein>
<evidence type="ECO:0000256" key="11">
    <source>
        <dbReference type="ARBA" id="ARBA00067470"/>
    </source>
</evidence>
<keyword evidence="4" id="KW-0256">Endoplasmic reticulum</keyword>
<keyword evidence="9" id="KW-0472">Membrane</keyword>
<keyword evidence="3" id="KW-0444">Lipid biosynthesis</keyword>
<keyword evidence="7" id="KW-0520">NAD</keyword>
<dbReference type="AlphaFoldDB" id="A0A8K0L982"/>
<evidence type="ECO:0000256" key="10">
    <source>
        <dbReference type="ARBA" id="ARBA00046995"/>
    </source>
</evidence>
<reference evidence="18" key="1">
    <citation type="submission" date="2021-07" db="EMBL/GenBank/DDBJ databases">
        <title>Elsinoe batatas strain:CRI-CJ2 Genome sequencing and assembly.</title>
        <authorList>
            <person name="Huang L."/>
        </authorList>
    </citation>
    <scope>NUCLEOTIDE SEQUENCE</scope>
    <source>
        <strain evidence="18">CRI-CJ2</strain>
    </source>
</reference>
<evidence type="ECO:0000256" key="16">
    <source>
        <dbReference type="ARBA" id="ARBA00082106"/>
    </source>
</evidence>
<dbReference type="InterPro" id="IPR002225">
    <property type="entry name" value="3Beta_OHSteriod_DH/Estase"/>
</dbReference>
<dbReference type="Proteomes" id="UP000809789">
    <property type="component" value="Unassembled WGS sequence"/>
</dbReference>
<feature type="domain" description="3-beta hydroxysteroid dehydrogenase/isomerase" evidence="17">
    <location>
        <begin position="16"/>
        <end position="289"/>
    </location>
</feature>
<evidence type="ECO:0000313" key="18">
    <source>
        <dbReference type="EMBL" id="KAG8628043.1"/>
    </source>
</evidence>